<dbReference type="EMBL" id="FORR01000025">
    <property type="protein sequence ID" value="SFJ82587.1"/>
    <property type="molecule type" value="Genomic_DNA"/>
</dbReference>
<reference evidence="1 2" key="1">
    <citation type="submission" date="2016-10" db="EMBL/GenBank/DDBJ databases">
        <authorList>
            <person name="de Groot N.N."/>
        </authorList>
    </citation>
    <scope>NUCLEOTIDE SEQUENCE [LARGE SCALE GENOMIC DNA]</scope>
    <source>
        <strain evidence="1 2">DSM 44778</strain>
    </source>
</reference>
<protein>
    <submittedName>
        <fullName evidence="1">Uncharacterized protein</fullName>
    </submittedName>
</protein>
<organism evidence="1 2">
    <name type="scientific">Thermoflavimicrobium dichotomicum</name>
    <dbReference type="NCBI Taxonomy" id="46223"/>
    <lineage>
        <taxon>Bacteria</taxon>
        <taxon>Bacillati</taxon>
        <taxon>Bacillota</taxon>
        <taxon>Bacilli</taxon>
        <taxon>Bacillales</taxon>
        <taxon>Thermoactinomycetaceae</taxon>
        <taxon>Thermoflavimicrobium</taxon>
    </lineage>
</organism>
<dbReference type="AlphaFoldDB" id="A0A1I3ULH0"/>
<accession>A0A1I3ULH0</accession>
<evidence type="ECO:0000313" key="2">
    <source>
        <dbReference type="Proteomes" id="UP000199545"/>
    </source>
</evidence>
<gene>
    <name evidence="1" type="ORF">SAMN05421852_12512</name>
</gene>
<dbReference type="Proteomes" id="UP000199545">
    <property type="component" value="Unassembled WGS sequence"/>
</dbReference>
<sequence>MMSKTVNVSLSKKELEDLVAVLEFSIDDLLYERGKHPQMWTNWDEQFLSSVNDLYQRFKEFLKDEQFK</sequence>
<dbReference type="STRING" id="46223.SAMN05421852_12512"/>
<evidence type="ECO:0000313" key="1">
    <source>
        <dbReference type="EMBL" id="SFJ82587.1"/>
    </source>
</evidence>
<name>A0A1I3ULH0_9BACL</name>
<proteinExistence type="predicted"/>
<dbReference type="RefSeq" id="WP_093231505.1">
    <property type="nucleotide sequence ID" value="NZ_FORR01000025.1"/>
</dbReference>
<keyword evidence="2" id="KW-1185">Reference proteome</keyword>